<proteinExistence type="inferred from homology"/>
<dbReference type="Gene3D" id="3.30.300.180">
    <property type="match status" value="1"/>
</dbReference>
<dbReference type="Proteomes" id="UP000192478">
    <property type="component" value="Chromosome"/>
</dbReference>
<evidence type="ECO:0000256" key="12">
    <source>
        <dbReference type="SAM" id="Coils"/>
    </source>
</evidence>
<sequence length="545" mass="62297">MAYKALYRRFRPQIFEDVVGQGPVTTTLKNQIRSSNISHAYLFSGTRGTGKTSTAKIFARAVNCLNPQDFNPCNVCEVCRGILTENIMDVIEIDAASNNGVDHIRELRENVKYPPSKGRYKVYIIDEVHMLSSGAFNALLKTLEEPPNHIIFILATTDPQKLPPTILSRCQRFEFKAVTTEDMVERLKTIGAELEVTIEEEALRTIANNAGGALRDALSILEQCIAFNEGKVTYEDVVDTLGIVNYEILFNLVQYIADKNISQAIGLVQDIIGEGKDVHQLIKDLINHYRNLMMAKIEVPLETLLSLSSEVLKKIKDQSNLFSVEDMTRAIHILSEVEVKAKYAHQPRILLEVAIVSLCENREKDLLKELREKVNQLENMIKKGIVKEQIQETKAVEIRRETKPIQKEAELQEKQLPQSEGIEPYKEVNYLEIKNKWNEIKDFIRKDKKAQIEAMLKEGELVDIRKNTLIISFKEGYGFHRDTLDREKNREYIAEVIEKVTGQKLKLSMVMEDEILQGKGESEEENFIEKLKKSVPEGILEIYDE</sequence>
<dbReference type="GO" id="GO:0009360">
    <property type="term" value="C:DNA polymerase III complex"/>
    <property type="evidence" value="ECO:0007669"/>
    <property type="project" value="InterPro"/>
</dbReference>
<evidence type="ECO:0000256" key="3">
    <source>
        <dbReference type="ARBA" id="ARBA00022679"/>
    </source>
</evidence>
<protein>
    <recommendedName>
        <fullName evidence="2">DNA-directed DNA polymerase</fullName>
        <ecNumber evidence="2">2.7.7.7</ecNumber>
    </recommendedName>
</protein>
<keyword evidence="9" id="KW-0067">ATP-binding</keyword>
<dbReference type="EMBL" id="CP020559">
    <property type="protein sequence ID" value="ARE89852.1"/>
    <property type="molecule type" value="Genomic_DNA"/>
</dbReference>
<evidence type="ECO:0000256" key="1">
    <source>
        <dbReference type="ARBA" id="ARBA00006360"/>
    </source>
</evidence>
<evidence type="ECO:0000256" key="7">
    <source>
        <dbReference type="ARBA" id="ARBA00022741"/>
    </source>
</evidence>
<keyword evidence="8" id="KW-0862">Zinc</keyword>
<dbReference type="KEGG" id="cfm:BJL90_05460"/>
<dbReference type="CDD" id="cd00009">
    <property type="entry name" value="AAA"/>
    <property type="match status" value="1"/>
</dbReference>
<evidence type="ECO:0000256" key="6">
    <source>
        <dbReference type="ARBA" id="ARBA00022723"/>
    </source>
</evidence>
<keyword evidence="5" id="KW-0235">DNA replication</keyword>
<evidence type="ECO:0000256" key="10">
    <source>
        <dbReference type="ARBA" id="ARBA00022932"/>
    </source>
</evidence>
<dbReference type="EC" id="2.7.7.7" evidence="2"/>
<evidence type="ECO:0000256" key="2">
    <source>
        <dbReference type="ARBA" id="ARBA00012417"/>
    </source>
</evidence>
<accession>A0AAC9RQQ2</accession>
<evidence type="ECO:0000313" key="15">
    <source>
        <dbReference type="EMBL" id="ARE89852.1"/>
    </source>
</evidence>
<dbReference type="Gene3D" id="1.10.8.60">
    <property type="match status" value="1"/>
</dbReference>
<evidence type="ECO:0000256" key="11">
    <source>
        <dbReference type="ARBA" id="ARBA00049244"/>
    </source>
</evidence>
<dbReference type="InterPro" id="IPR038454">
    <property type="entry name" value="DnaA_N_sf"/>
</dbReference>
<dbReference type="SUPFAM" id="SSF48019">
    <property type="entry name" value="post-AAA+ oligomerization domain-like"/>
    <property type="match status" value="1"/>
</dbReference>
<keyword evidence="16" id="KW-1185">Reference proteome</keyword>
<dbReference type="InterPro" id="IPR012763">
    <property type="entry name" value="DNA_pol_III_sug/sutau_N"/>
</dbReference>
<dbReference type="GO" id="GO:0003677">
    <property type="term" value="F:DNA binding"/>
    <property type="evidence" value="ECO:0007669"/>
    <property type="project" value="InterPro"/>
</dbReference>
<dbReference type="GO" id="GO:0005524">
    <property type="term" value="F:ATP binding"/>
    <property type="evidence" value="ECO:0007669"/>
    <property type="project" value="UniProtKB-KW"/>
</dbReference>
<dbReference type="Pfam" id="PF12169">
    <property type="entry name" value="DNA_pol3_gamma3"/>
    <property type="match status" value="1"/>
</dbReference>
<evidence type="ECO:0000313" key="14">
    <source>
        <dbReference type="EMBL" id="AOY75397.1"/>
    </source>
</evidence>
<dbReference type="InterPro" id="IPR027417">
    <property type="entry name" value="P-loop_NTPase"/>
</dbReference>
<dbReference type="Pfam" id="PF13177">
    <property type="entry name" value="DNA_pol3_delta2"/>
    <property type="match status" value="1"/>
</dbReference>
<keyword evidence="10" id="KW-0239">DNA-directed DNA polymerase</keyword>
<dbReference type="SUPFAM" id="SSF52540">
    <property type="entry name" value="P-loop containing nucleoside triphosphate hydrolases"/>
    <property type="match status" value="1"/>
</dbReference>
<dbReference type="InterPro" id="IPR048448">
    <property type="entry name" value="DnaX-like_C"/>
</dbReference>
<evidence type="ECO:0000313" key="17">
    <source>
        <dbReference type="Proteomes" id="UP000192478"/>
    </source>
</evidence>
<evidence type="ECO:0000256" key="5">
    <source>
        <dbReference type="ARBA" id="ARBA00022705"/>
    </source>
</evidence>
<dbReference type="NCBIfam" id="TIGR01128">
    <property type="entry name" value="holA"/>
    <property type="match status" value="1"/>
</dbReference>
<feature type="domain" description="AAA+ ATPase" evidence="13">
    <location>
        <begin position="37"/>
        <end position="179"/>
    </location>
</feature>
<dbReference type="InterPro" id="IPR050238">
    <property type="entry name" value="DNA_Rep/Repair_Clamp_Loader"/>
</dbReference>
<keyword evidence="12" id="KW-0175">Coiled coil</keyword>
<dbReference type="AlphaFoldDB" id="A0AAC9RQQ2"/>
<reference evidence="15 17" key="2">
    <citation type="submission" date="2017-03" db="EMBL/GenBank/DDBJ databases">
        <title>Complete sequence of Clostridium formicaceticum DSM 92.</title>
        <authorList>
            <person name="Poehlein A."/>
            <person name="Karl M."/>
            <person name="Bengelsdorf F.R."/>
            <person name="Duerre P."/>
            <person name="Daniel R."/>
        </authorList>
    </citation>
    <scope>NUCLEOTIDE SEQUENCE [LARGE SCALE GENOMIC DNA]</scope>
    <source>
        <strain evidence="15 17">DSM 92</strain>
    </source>
</reference>
<dbReference type="Pfam" id="PF20964">
    <property type="entry name" value="DnaX_C"/>
    <property type="match status" value="1"/>
</dbReference>
<dbReference type="NCBIfam" id="TIGR02397">
    <property type="entry name" value="dnaX_nterm"/>
    <property type="match status" value="1"/>
</dbReference>
<evidence type="ECO:0000313" key="16">
    <source>
        <dbReference type="Proteomes" id="UP000177894"/>
    </source>
</evidence>
<dbReference type="GO" id="GO:0003887">
    <property type="term" value="F:DNA-directed DNA polymerase activity"/>
    <property type="evidence" value="ECO:0007669"/>
    <property type="project" value="UniProtKB-KW"/>
</dbReference>
<keyword evidence="6" id="KW-0479">Metal-binding</keyword>
<dbReference type="FunFam" id="3.40.50.300:FF:000014">
    <property type="entry name" value="DNA polymerase III subunit gamma/tau"/>
    <property type="match status" value="1"/>
</dbReference>
<reference evidence="14 16" key="1">
    <citation type="submission" date="2016-10" db="EMBL/GenBank/DDBJ databases">
        <title>Complete Genome Sequence of Acetogen Clostridium formicoaceticum ATCC 27076.</title>
        <authorList>
            <person name="Bao T."/>
            <person name="Cheng C."/>
            <person name="Zhao J."/>
            <person name="Yang S.-T."/>
            <person name="Wang J."/>
            <person name="Wang M."/>
        </authorList>
    </citation>
    <scope>NUCLEOTIDE SEQUENCE [LARGE SCALE GENOMIC DNA]</scope>
    <source>
        <strain evidence="14 16">ATCC 27076</strain>
    </source>
</reference>
<dbReference type="GO" id="GO:0006261">
    <property type="term" value="P:DNA-templated DNA replication"/>
    <property type="evidence" value="ECO:0007669"/>
    <property type="project" value="TreeGrafter"/>
</dbReference>
<dbReference type="PANTHER" id="PTHR11669:SF0">
    <property type="entry name" value="PROTEIN STICHEL-LIKE 2"/>
    <property type="match status" value="1"/>
</dbReference>
<dbReference type="Gene3D" id="1.20.272.10">
    <property type="match status" value="1"/>
</dbReference>
<dbReference type="InterPro" id="IPR022754">
    <property type="entry name" value="DNA_pol_III_gamma-3"/>
</dbReference>
<name>A0AAC9RQQ2_9CLOT</name>
<dbReference type="InterPro" id="IPR003593">
    <property type="entry name" value="AAA+_ATPase"/>
</dbReference>
<dbReference type="InterPro" id="IPR008921">
    <property type="entry name" value="DNA_pol3_clamp-load_cplx_C"/>
</dbReference>
<dbReference type="EMBL" id="CP017603">
    <property type="protein sequence ID" value="AOY75397.1"/>
    <property type="molecule type" value="Genomic_DNA"/>
</dbReference>
<dbReference type="GO" id="GO:0046872">
    <property type="term" value="F:metal ion binding"/>
    <property type="evidence" value="ECO:0007669"/>
    <property type="project" value="UniProtKB-KW"/>
</dbReference>
<keyword evidence="3 15" id="KW-0808">Transferase</keyword>
<dbReference type="InterPro" id="IPR005790">
    <property type="entry name" value="DNA_polIII_delta"/>
</dbReference>
<evidence type="ECO:0000256" key="9">
    <source>
        <dbReference type="ARBA" id="ARBA00022840"/>
    </source>
</evidence>
<comment type="similarity">
    <text evidence="1">Belongs to the DnaX/STICHEL family.</text>
</comment>
<dbReference type="NCBIfam" id="NF004046">
    <property type="entry name" value="PRK05563.1"/>
    <property type="match status" value="1"/>
</dbReference>
<evidence type="ECO:0000256" key="8">
    <source>
        <dbReference type="ARBA" id="ARBA00022833"/>
    </source>
</evidence>
<organism evidence="15 17">
    <name type="scientific">Clostridium formicaceticum</name>
    <dbReference type="NCBI Taxonomy" id="1497"/>
    <lineage>
        <taxon>Bacteria</taxon>
        <taxon>Bacillati</taxon>
        <taxon>Bacillota</taxon>
        <taxon>Clostridia</taxon>
        <taxon>Eubacteriales</taxon>
        <taxon>Clostridiaceae</taxon>
        <taxon>Clostridium</taxon>
    </lineage>
</organism>
<dbReference type="PANTHER" id="PTHR11669">
    <property type="entry name" value="REPLICATION FACTOR C / DNA POLYMERASE III GAMMA-TAU SUBUNIT"/>
    <property type="match status" value="1"/>
</dbReference>
<dbReference type="Pfam" id="PF22608">
    <property type="entry name" value="DNAX_ATPase_lid"/>
    <property type="match status" value="1"/>
</dbReference>
<dbReference type="Gene3D" id="3.40.50.300">
    <property type="entry name" value="P-loop containing nucleotide triphosphate hydrolases"/>
    <property type="match status" value="1"/>
</dbReference>
<dbReference type="Proteomes" id="UP000177894">
    <property type="component" value="Chromosome"/>
</dbReference>
<gene>
    <name evidence="15" type="primary">dnaX_2</name>
    <name evidence="14" type="ORF">BJL90_05460</name>
    <name evidence="15" type="ORF">CLFO_43350</name>
</gene>
<evidence type="ECO:0000256" key="4">
    <source>
        <dbReference type="ARBA" id="ARBA00022695"/>
    </source>
</evidence>
<keyword evidence="4 15" id="KW-0548">Nucleotidyltransferase</keyword>
<evidence type="ECO:0000259" key="13">
    <source>
        <dbReference type="SMART" id="SM00382"/>
    </source>
</evidence>
<dbReference type="FunFam" id="1.10.8.60:FF:000013">
    <property type="entry name" value="DNA polymerase III subunit gamma/tau"/>
    <property type="match status" value="1"/>
</dbReference>
<dbReference type="SMART" id="SM00382">
    <property type="entry name" value="AAA"/>
    <property type="match status" value="1"/>
</dbReference>
<comment type="catalytic activity">
    <reaction evidence="11">
        <text>DNA(n) + a 2'-deoxyribonucleoside 5'-triphosphate = DNA(n+1) + diphosphate</text>
        <dbReference type="Rhea" id="RHEA:22508"/>
        <dbReference type="Rhea" id="RHEA-COMP:17339"/>
        <dbReference type="Rhea" id="RHEA-COMP:17340"/>
        <dbReference type="ChEBI" id="CHEBI:33019"/>
        <dbReference type="ChEBI" id="CHEBI:61560"/>
        <dbReference type="ChEBI" id="CHEBI:173112"/>
        <dbReference type="EC" id="2.7.7.7"/>
    </reaction>
</comment>
<feature type="coiled-coil region" evidence="12">
    <location>
        <begin position="360"/>
        <end position="387"/>
    </location>
</feature>
<keyword evidence="7" id="KW-0547">Nucleotide-binding</keyword>
<dbReference type="InterPro" id="IPR045085">
    <property type="entry name" value="HLD_clamp_pol_III_gamma_tau"/>
</dbReference>
<dbReference type="RefSeq" id="WP_070965076.1">
    <property type="nucleotide sequence ID" value="NZ_CP017603.1"/>
</dbReference>
<dbReference type="CDD" id="cd18137">
    <property type="entry name" value="HLD_clamp_pol_III_gamma_tau"/>
    <property type="match status" value="1"/>
</dbReference>